<name>A0A1F6N3U3_9BACT</name>
<evidence type="ECO:0000313" key="1">
    <source>
        <dbReference type="EMBL" id="OGH78542.1"/>
    </source>
</evidence>
<accession>A0A1F6N3U3</accession>
<organism evidence="1 2">
    <name type="scientific">Candidatus Magasanikbacteria bacterium RIFCSPLOWO2_01_FULL_40_15</name>
    <dbReference type="NCBI Taxonomy" id="1798686"/>
    <lineage>
        <taxon>Bacteria</taxon>
        <taxon>Candidatus Magasanikiibacteriota</taxon>
    </lineage>
</organism>
<dbReference type="AlphaFoldDB" id="A0A1F6N3U3"/>
<dbReference type="InterPro" id="IPR003737">
    <property type="entry name" value="GlcNAc_PI_deacetylase-related"/>
</dbReference>
<dbReference type="SUPFAM" id="SSF102588">
    <property type="entry name" value="LmbE-like"/>
    <property type="match status" value="1"/>
</dbReference>
<proteinExistence type="predicted"/>
<dbReference type="Pfam" id="PF02585">
    <property type="entry name" value="PIG-L"/>
    <property type="match status" value="1"/>
</dbReference>
<dbReference type="PANTHER" id="PTHR12993">
    <property type="entry name" value="N-ACETYLGLUCOSAMINYL-PHOSPHATIDYLINOSITOL DE-N-ACETYLASE-RELATED"/>
    <property type="match status" value="1"/>
</dbReference>
<evidence type="ECO:0000313" key="2">
    <source>
        <dbReference type="Proteomes" id="UP000177040"/>
    </source>
</evidence>
<dbReference type="EMBL" id="MFQH01000007">
    <property type="protein sequence ID" value="OGH78542.1"/>
    <property type="molecule type" value="Genomic_DNA"/>
</dbReference>
<dbReference type="Proteomes" id="UP000177040">
    <property type="component" value="Unassembled WGS sequence"/>
</dbReference>
<comment type="caution">
    <text evidence="1">The sequence shown here is derived from an EMBL/GenBank/DDBJ whole genome shotgun (WGS) entry which is preliminary data.</text>
</comment>
<dbReference type="InterPro" id="IPR024078">
    <property type="entry name" value="LmbE-like_dom_sf"/>
</dbReference>
<evidence type="ECO:0008006" key="3">
    <source>
        <dbReference type="Google" id="ProtNLM"/>
    </source>
</evidence>
<dbReference type="GO" id="GO:0016811">
    <property type="term" value="F:hydrolase activity, acting on carbon-nitrogen (but not peptide) bonds, in linear amides"/>
    <property type="evidence" value="ECO:0007669"/>
    <property type="project" value="TreeGrafter"/>
</dbReference>
<dbReference type="PANTHER" id="PTHR12993:SF11">
    <property type="entry name" value="N-ACETYLGLUCOSAMINYL-PHOSPHATIDYLINOSITOL DE-N-ACETYLASE"/>
    <property type="match status" value="1"/>
</dbReference>
<gene>
    <name evidence="1" type="ORF">A2983_01185</name>
</gene>
<protein>
    <recommendedName>
        <fullName evidence="3">GlcNAc-PI de-N-acetylase</fullName>
    </recommendedName>
</protein>
<reference evidence="1 2" key="1">
    <citation type="journal article" date="2016" name="Nat. Commun.">
        <title>Thousands of microbial genomes shed light on interconnected biogeochemical processes in an aquifer system.</title>
        <authorList>
            <person name="Anantharaman K."/>
            <person name="Brown C.T."/>
            <person name="Hug L.A."/>
            <person name="Sharon I."/>
            <person name="Castelle C.J."/>
            <person name="Probst A.J."/>
            <person name="Thomas B.C."/>
            <person name="Singh A."/>
            <person name="Wilkins M.J."/>
            <person name="Karaoz U."/>
            <person name="Brodie E.L."/>
            <person name="Williams K.H."/>
            <person name="Hubbard S.S."/>
            <person name="Banfield J.F."/>
        </authorList>
    </citation>
    <scope>NUCLEOTIDE SEQUENCE [LARGE SCALE GENOMIC DNA]</scope>
</reference>
<sequence>MKTILVIAAHPDDELLGSAGTLIKHVAAGDKVFALILGEGLMARDNANPDNLHDLQAMARAAGAIVGCSGITFASFADNAFDTVKFLDIVKTIEHELATIKPNVVYTHHEYDLNVDHRLTCEAVLTACRPVADFCPETIYSFETLSSTEWQSKDHKQFKPNVYVNIEDVLEKKVLALREYTSEMRSYPHSRSEEGLRILAQYRGLESNLRAAEALYLVRQIIS</sequence>
<dbReference type="Gene3D" id="3.40.50.10320">
    <property type="entry name" value="LmbE-like"/>
    <property type="match status" value="1"/>
</dbReference>